<dbReference type="Proteomes" id="UP000182894">
    <property type="component" value="Unassembled WGS sequence"/>
</dbReference>
<dbReference type="Pfam" id="PF04972">
    <property type="entry name" value="BON"/>
    <property type="match status" value="1"/>
</dbReference>
<dbReference type="Gene3D" id="3.30.1340.30">
    <property type="match status" value="1"/>
</dbReference>
<evidence type="ECO:0000259" key="5">
    <source>
        <dbReference type="PROSITE" id="PS51782"/>
    </source>
</evidence>
<sequence length="148" mass="15633">MGLFSFVKEAGEKLIDLLTPGNANAGEQLKEHIAKVGLGNPNVQATVEGDKVTLTGEVASQEEKEKIILAAGNIEGVGSVDDQLTVAAGAPAVAAAKFVTVEKGDTLSAISKRVYGDPNKYQKIFDANKPMLKDVNKIYPGQVLRIPE</sequence>
<reference evidence="7" key="1">
    <citation type="submission" date="2016-10" db="EMBL/GenBank/DDBJ databases">
        <authorList>
            <person name="Varghese N."/>
            <person name="Submissions S."/>
        </authorList>
    </citation>
    <scope>NUCLEOTIDE SEQUENCE [LARGE SCALE GENOMIC DNA]</scope>
    <source>
        <strain evidence="7">ATCC 700689</strain>
    </source>
</reference>
<dbReference type="InterPro" id="IPR036779">
    <property type="entry name" value="LysM_dom_sf"/>
</dbReference>
<proteinExistence type="predicted"/>
<dbReference type="GO" id="GO:0005737">
    <property type="term" value="C:cytoplasm"/>
    <property type="evidence" value="ECO:0007669"/>
    <property type="project" value="UniProtKB-SubCell"/>
</dbReference>
<protein>
    <recommendedName>
        <fullName evidence="3">Potassium binding protein Kbp</fullName>
    </recommendedName>
</protein>
<accession>A0A1G8Q612</accession>
<dbReference type="InterPro" id="IPR018392">
    <property type="entry name" value="LysM"/>
</dbReference>
<feature type="domain" description="LysM" evidence="5">
    <location>
        <begin position="97"/>
        <end position="146"/>
    </location>
</feature>
<dbReference type="InterPro" id="IPR007055">
    <property type="entry name" value="BON_dom"/>
</dbReference>
<dbReference type="FunFam" id="3.10.350.10:FF:000001">
    <property type="entry name" value="Peptidoglycan-binding protein LysM"/>
    <property type="match status" value="1"/>
</dbReference>
<dbReference type="PROSITE" id="PS51782">
    <property type="entry name" value="LYSM"/>
    <property type="match status" value="1"/>
</dbReference>
<evidence type="ECO:0000313" key="7">
    <source>
        <dbReference type="Proteomes" id="UP000182894"/>
    </source>
</evidence>
<dbReference type="OrthoDB" id="370541at2"/>
<dbReference type="STRING" id="89065.SAMN05216605_12027"/>
<dbReference type="EMBL" id="FNCO01000020">
    <property type="protein sequence ID" value="SDJ00209.1"/>
    <property type="molecule type" value="Genomic_DNA"/>
</dbReference>
<evidence type="ECO:0000256" key="1">
    <source>
        <dbReference type="ARBA" id="ARBA00004496"/>
    </source>
</evidence>
<dbReference type="NCBIfam" id="NF008399">
    <property type="entry name" value="PRK11198.1"/>
    <property type="match status" value="1"/>
</dbReference>
<dbReference type="InterPro" id="IPR052196">
    <property type="entry name" value="Bact_Kbp"/>
</dbReference>
<keyword evidence="7" id="KW-1185">Reference proteome</keyword>
<feature type="domain" description="BON" evidence="4">
    <location>
        <begin position="20"/>
        <end position="88"/>
    </location>
</feature>
<dbReference type="RefSeq" id="WP_074757952.1">
    <property type="nucleotide sequence ID" value="NZ_FNCO01000020.1"/>
</dbReference>
<evidence type="ECO:0000256" key="3">
    <source>
        <dbReference type="ARBA" id="ARBA00072219"/>
    </source>
</evidence>
<dbReference type="SUPFAM" id="SSF54106">
    <property type="entry name" value="LysM domain"/>
    <property type="match status" value="1"/>
</dbReference>
<keyword evidence="2" id="KW-0963">Cytoplasm</keyword>
<evidence type="ECO:0000256" key="2">
    <source>
        <dbReference type="ARBA" id="ARBA00022490"/>
    </source>
</evidence>
<comment type="subcellular location">
    <subcellularLocation>
        <location evidence="1">Cytoplasm</location>
    </subcellularLocation>
</comment>
<dbReference type="Pfam" id="PF01476">
    <property type="entry name" value="LysM"/>
    <property type="match status" value="1"/>
</dbReference>
<dbReference type="AlphaFoldDB" id="A0A1G8Q612"/>
<dbReference type="PANTHER" id="PTHR34700:SF8">
    <property type="entry name" value="POTASSIUM BINDING PROTEIN KBP"/>
    <property type="match status" value="1"/>
</dbReference>
<dbReference type="CDD" id="cd00118">
    <property type="entry name" value="LysM"/>
    <property type="match status" value="1"/>
</dbReference>
<evidence type="ECO:0000313" key="6">
    <source>
        <dbReference type="EMBL" id="SDJ00209.1"/>
    </source>
</evidence>
<dbReference type="PANTHER" id="PTHR34700">
    <property type="entry name" value="POTASSIUM BINDING PROTEIN KBP"/>
    <property type="match status" value="1"/>
</dbReference>
<gene>
    <name evidence="6" type="ORF">SAMN05216605_12027</name>
</gene>
<name>A0A1G8Q612_9PSED</name>
<organism evidence="6 7">
    <name type="scientific">Pseudomonas abietaniphila</name>
    <dbReference type="NCBI Taxonomy" id="89065"/>
    <lineage>
        <taxon>Bacteria</taxon>
        <taxon>Pseudomonadati</taxon>
        <taxon>Pseudomonadota</taxon>
        <taxon>Gammaproteobacteria</taxon>
        <taxon>Pseudomonadales</taxon>
        <taxon>Pseudomonadaceae</taxon>
        <taxon>Pseudomonas</taxon>
    </lineage>
</organism>
<dbReference type="Gene3D" id="3.10.350.10">
    <property type="entry name" value="LysM domain"/>
    <property type="match status" value="1"/>
</dbReference>
<dbReference type="SMART" id="SM00257">
    <property type="entry name" value="LysM"/>
    <property type="match status" value="1"/>
</dbReference>
<dbReference type="PROSITE" id="PS50914">
    <property type="entry name" value="BON"/>
    <property type="match status" value="1"/>
</dbReference>
<evidence type="ECO:0000259" key="4">
    <source>
        <dbReference type="PROSITE" id="PS50914"/>
    </source>
</evidence>